<dbReference type="AlphaFoldDB" id="A0A6C0GPR7"/>
<evidence type="ECO:0000313" key="1">
    <source>
        <dbReference type="EMBL" id="QHT70031.1"/>
    </source>
</evidence>
<proteinExistence type="predicted"/>
<organism evidence="1 2">
    <name type="scientific">Rhodocytophaga rosea</name>
    <dbReference type="NCBI Taxonomy" id="2704465"/>
    <lineage>
        <taxon>Bacteria</taxon>
        <taxon>Pseudomonadati</taxon>
        <taxon>Bacteroidota</taxon>
        <taxon>Cytophagia</taxon>
        <taxon>Cytophagales</taxon>
        <taxon>Rhodocytophagaceae</taxon>
        <taxon>Rhodocytophaga</taxon>
    </lineage>
</organism>
<dbReference type="RefSeq" id="WP_162446014.1">
    <property type="nucleotide sequence ID" value="NZ_CP048222.1"/>
</dbReference>
<dbReference type="Proteomes" id="UP000480178">
    <property type="component" value="Chromosome"/>
</dbReference>
<sequence length="55" mass="6098">MKTQEVKSQEVNKMDELKKELDFLQLEERLEMVYVAAAAACCGGCGNGSCDNKLK</sequence>
<accession>A0A6C0GPR7</accession>
<reference evidence="1 2" key="1">
    <citation type="submission" date="2020-01" db="EMBL/GenBank/DDBJ databases">
        <authorList>
            <person name="Kim M.K."/>
        </authorList>
    </citation>
    <scope>NUCLEOTIDE SEQUENCE [LARGE SCALE GENOMIC DNA]</scope>
    <source>
        <strain evidence="1 2">172606-1</strain>
    </source>
</reference>
<protein>
    <submittedName>
        <fullName evidence="1">Uncharacterized protein</fullName>
    </submittedName>
</protein>
<keyword evidence="2" id="KW-1185">Reference proteome</keyword>
<evidence type="ECO:0000313" key="2">
    <source>
        <dbReference type="Proteomes" id="UP000480178"/>
    </source>
</evidence>
<name>A0A6C0GPR7_9BACT</name>
<gene>
    <name evidence="1" type="ORF">GXP67_26985</name>
</gene>
<dbReference type="EMBL" id="CP048222">
    <property type="protein sequence ID" value="QHT70031.1"/>
    <property type="molecule type" value="Genomic_DNA"/>
</dbReference>
<dbReference type="KEGG" id="rhoz:GXP67_26985"/>